<sequence>MANHRLIRPGLFVNPGVSTLTIKERYLLIGLTAVANDWGKLWYHPSHISSQV</sequence>
<organism evidence="1">
    <name type="scientific">marine metagenome</name>
    <dbReference type="NCBI Taxonomy" id="408172"/>
    <lineage>
        <taxon>unclassified sequences</taxon>
        <taxon>metagenomes</taxon>
        <taxon>ecological metagenomes</taxon>
    </lineage>
</organism>
<gene>
    <name evidence="1" type="ORF">METZ01_LOCUS426318</name>
</gene>
<feature type="non-terminal residue" evidence="1">
    <location>
        <position position="52"/>
    </location>
</feature>
<proteinExistence type="predicted"/>
<name>A0A382XRH1_9ZZZZ</name>
<dbReference type="AlphaFoldDB" id="A0A382XRH1"/>
<reference evidence="1" key="1">
    <citation type="submission" date="2018-05" db="EMBL/GenBank/DDBJ databases">
        <authorList>
            <person name="Lanie J.A."/>
            <person name="Ng W.-L."/>
            <person name="Kazmierczak K.M."/>
            <person name="Andrzejewski T.M."/>
            <person name="Davidsen T.M."/>
            <person name="Wayne K.J."/>
            <person name="Tettelin H."/>
            <person name="Glass J.I."/>
            <person name="Rusch D."/>
            <person name="Podicherti R."/>
            <person name="Tsui H.-C.T."/>
            <person name="Winkler M.E."/>
        </authorList>
    </citation>
    <scope>NUCLEOTIDE SEQUENCE</scope>
</reference>
<dbReference type="EMBL" id="UINC01169762">
    <property type="protein sequence ID" value="SVD73464.1"/>
    <property type="molecule type" value="Genomic_DNA"/>
</dbReference>
<evidence type="ECO:0000313" key="1">
    <source>
        <dbReference type="EMBL" id="SVD73464.1"/>
    </source>
</evidence>
<protein>
    <submittedName>
        <fullName evidence="1">Uncharacterized protein</fullName>
    </submittedName>
</protein>
<accession>A0A382XRH1</accession>